<proteinExistence type="predicted"/>
<gene>
    <name evidence="2" type="ORF">GCM10007096_16840</name>
</gene>
<protein>
    <recommendedName>
        <fullName evidence="1">FAD-binding FR-type domain-containing protein</fullName>
    </recommendedName>
</protein>
<dbReference type="Proteomes" id="UP000656813">
    <property type="component" value="Unassembled WGS sequence"/>
</dbReference>
<organism evidence="2 3">
    <name type="scientific">Pullulanibacillus pueri</name>
    <dbReference type="NCBI Taxonomy" id="1437324"/>
    <lineage>
        <taxon>Bacteria</taxon>
        <taxon>Bacillati</taxon>
        <taxon>Bacillota</taxon>
        <taxon>Bacilli</taxon>
        <taxon>Bacillales</taxon>
        <taxon>Sporolactobacillaceae</taxon>
        <taxon>Pullulanibacillus</taxon>
    </lineage>
</organism>
<name>A0A8J3ELC6_9BACL</name>
<comment type="caution">
    <text evidence="2">The sequence shown here is derived from an EMBL/GenBank/DDBJ whole genome shotgun (WGS) entry which is preliminary data.</text>
</comment>
<dbReference type="InterPro" id="IPR017938">
    <property type="entry name" value="Riboflavin_synthase-like_b-brl"/>
</dbReference>
<dbReference type="RefSeq" id="WP_188496962.1">
    <property type="nucleotide sequence ID" value="NZ_BMFV01000010.1"/>
</dbReference>
<reference evidence="2" key="2">
    <citation type="submission" date="2020-09" db="EMBL/GenBank/DDBJ databases">
        <authorList>
            <person name="Sun Q."/>
            <person name="Zhou Y."/>
        </authorList>
    </citation>
    <scope>NUCLEOTIDE SEQUENCE</scope>
    <source>
        <strain evidence="2">CGMCC 1.12777</strain>
    </source>
</reference>
<dbReference type="SUPFAM" id="SSF63380">
    <property type="entry name" value="Riboflavin synthase domain-like"/>
    <property type="match status" value="1"/>
</dbReference>
<evidence type="ECO:0000313" key="2">
    <source>
        <dbReference type="EMBL" id="GGH80438.1"/>
    </source>
</evidence>
<evidence type="ECO:0000313" key="3">
    <source>
        <dbReference type="Proteomes" id="UP000656813"/>
    </source>
</evidence>
<sequence length="247" mass="28628">MQIYWAKVNKIIDETPEVKTFLIDRPEDFTWVEGSHTHFALEGFNAGDKPNRNLIRHMSISTLPHENTIGITTRIREQCSEFKRILKKLEVGSKVALFKTHSNVPLRREDKNVYLLSSGVGLATFRPLVLDYFNRADNVNLIHSLNIDSTKDFLFPTVFKSAPDKNFTALFVDNRKDYYEEVKNLASDKAALFYIVGSDEFLVENMKVLRDQRIKPEQIMLDKRENQRHELLSSVYVGEDSFLVDPK</sequence>
<dbReference type="GO" id="GO:0016491">
    <property type="term" value="F:oxidoreductase activity"/>
    <property type="evidence" value="ECO:0007669"/>
    <property type="project" value="InterPro"/>
</dbReference>
<dbReference type="AlphaFoldDB" id="A0A8J3ELC6"/>
<dbReference type="SUPFAM" id="SSF52343">
    <property type="entry name" value="Ferredoxin reductase-like, C-terminal NADP-linked domain"/>
    <property type="match status" value="1"/>
</dbReference>
<dbReference type="EMBL" id="BMFV01000010">
    <property type="protein sequence ID" value="GGH80438.1"/>
    <property type="molecule type" value="Genomic_DNA"/>
</dbReference>
<reference evidence="2" key="1">
    <citation type="journal article" date="2014" name="Int. J. Syst. Evol. Microbiol.">
        <title>Complete genome sequence of Corynebacterium casei LMG S-19264T (=DSM 44701T), isolated from a smear-ripened cheese.</title>
        <authorList>
            <consortium name="US DOE Joint Genome Institute (JGI-PGF)"/>
            <person name="Walter F."/>
            <person name="Albersmeier A."/>
            <person name="Kalinowski J."/>
            <person name="Ruckert C."/>
        </authorList>
    </citation>
    <scope>NUCLEOTIDE SEQUENCE</scope>
    <source>
        <strain evidence="2">CGMCC 1.12777</strain>
    </source>
</reference>
<accession>A0A8J3ELC6</accession>
<dbReference type="Gene3D" id="2.40.30.10">
    <property type="entry name" value="Translation factors"/>
    <property type="match status" value="1"/>
</dbReference>
<dbReference type="PROSITE" id="PS51384">
    <property type="entry name" value="FAD_FR"/>
    <property type="match status" value="1"/>
</dbReference>
<evidence type="ECO:0000259" key="1">
    <source>
        <dbReference type="PROSITE" id="PS51384"/>
    </source>
</evidence>
<feature type="domain" description="FAD-binding FR-type" evidence="1">
    <location>
        <begin position="1"/>
        <end position="107"/>
    </location>
</feature>
<keyword evidence="3" id="KW-1185">Reference proteome</keyword>
<dbReference type="InterPro" id="IPR039261">
    <property type="entry name" value="FNR_nucleotide-bd"/>
</dbReference>
<dbReference type="InterPro" id="IPR017927">
    <property type="entry name" value="FAD-bd_FR_type"/>
</dbReference>